<evidence type="ECO:0000313" key="2">
    <source>
        <dbReference type="EMBL" id="WPX97740.1"/>
    </source>
</evidence>
<gene>
    <name evidence="2" type="ORF">Fokcrypt_00255</name>
</gene>
<dbReference type="Proteomes" id="UP001325140">
    <property type="component" value="Chromosome"/>
</dbReference>
<accession>A0ABZ0US69</accession>
<feature type="region of interest" description="Disordered" evidence="1">
    <location>
        <begin position="106"/>
        <end position="331"/>
    </location>
</feature>
<proteinExistence type="predicted"/>
<feature type="compositionally biased region" description="Basic and acidic residues" evidence="1">
    <location>
        <begin position="215"/>
        <end position="247"/>
    </location>
</feature>
<feature type="compositionally biased region" description="Basic and acidic residues" evidence="1">
    <location>
        <begin position="254"/>
        <end position="331"/>
    </location>
</feature>
<feature type="compositionally biased region" description="Basic and acidic residues" evidence="1">
    <location>
        <begin position="195"/>
        <end position="208"/>
    </location>
</feature>
<evidence type="ECO:0000256" key="1">
    <source>
        <dbReference type="SAM" id="MobiDB-lite"/>
    </source>
</evidence>
<keyword evidence="3" id="KW-1185">Reference proteome</keyword>
<reference evidence="2" key="1">
    <citation type="submission" date="2022-10" db="EMBL/GenBank/DDBJ databases">
        <title>Host association and intracellularity evolved multiple times independently in the Rickettsiales.</title>
        <authorList>
            <person name="Castelli M."/>
            <person name="Nardi T."/>
            <person name="Gammuto L."/>
            <person name="Bellinzona G."/>
            <person name="Sabaneyeva E."/>
            <person name="Potekhin A."/>
            <person name="Serra V."/>
            <person name="Petroni G."/>
            <person name="Sassera D."/>
        </authorList>
    </citation>
    <scope>NUCLEOTIDE SEQUENCE [LARGE SCALE GENOMIC DNA]</scope>
    <source>
        <strain evidence="2">US_Bl 11III1</strain>
    </source>
</reference>
<organism evidence="2 3">
    <name type="scientific">Candidatus Fokinia crypta</name>
    <dbReference type="NCBI Taxonomy" id="1920990"/>
    <lineage>
        <taxon>Bacteria</taxon>
        <taxon>Pseudomonadati</taxon>
        <taxon>Pseudomonadota</taxon>
        <taxon>Alphaproteobacteria</taxon>
        <taxon>Rickettsiales</taxon>
        <taxon>Candidatus Midichloriaceae</taxon>
        <taxon>Candidatus Fokinia</taxon>
    </lineage>
</organism>
<evidence type="ECO:0000313" key="3">
    <source>
        <dbReference type="Proteomes" id="UP001325140"/>
    </source>
</evidence>
<feature type="compositionally biased region" description="Basic and acidic residues" evidence="1">
    <location>
        <begin position="115"/>
        <end position="188"/>
    </location>
</feature>
<sequence length="461" mass="53511">MSISRNSNVNKFLKSCVRIGIEEALLEYSQLDISFKESYNELYSITRLLMFIDKRKCCEQLYSELHNLMHNLLHEEVEKKDTWEAIISLESRANTILKTEEGISLPFSSSSEASGEAKKEKDSEASGEIKKEEEAKKEGEQSAEEEIKKEAKKEKDSEASGEIKKEEEAKKEGEQSAEEEIKKEAQKEEDSEASGETKKEEETKKEGEQSAEEEDMKKEAQKEEDSGASGEAKKEETNEEEMKKEGEQSAEEEDMKKEAQKEEDSGASGEAKKEETNEEEMKKEGEQSAEEEMKKEVQKEEDSVASGEAKKEEEMKKEWWQSAEEETKKELERLTDEQKIRMKQLKATEKDFEKSYIEAQEYIKTHQVVKNYRAELKFFGQRLDEKTYKILILETKIEQKKLIGDGIAVAEIEKEKLKTVYERLEVEGEKLVRILQDSREYIETHPEVKTEKERRKLFSEK</sequence>
<name>A0ABZ0US69_9RICK</name>
<protein>
    <submittedName>
        <fullName evidence="2">Uncharacterized protein</fullName>
    </submittedName>
</protein>
<dbReference type="EMBL" id="CP110343">
    <property type="protein sequence ID" value="WPX97740.1"/>
    <property type="molecule type" value="Genomic_DNA"/>
</dbReference>